<accession>A0A060CQA9</accession>
<sequence>MQFPLKKDLKISQKYVIPKGFDPTNKECKNLLVKDLPKLVHREVEIAMKLLFEINEVETAIEVMKFLTQAMDRVLYDARARHYEMRLAKKIKKSRFG</sequence>
<gene>
    <name evidence="1" type="ORF">166_ICEHptfs4c_31</name>
</gene>
<name>A0A060CQA9_HELPX</name>
<reference evidence="1" key="1">
    <citation type="journal article" date="2014" name="BMC Genomics">
        <title>A comprehensive analysis of Helicobacter pylori plasticity zones reveals that they are integrating conjugative elements with intermediate integration specificity.</title>
        <authorList>
            <person name="Fischer W."/>
            <person name="Breithaupt U."/>
            <person name="Kern B."/>
            <person name="Smith S.I."/>
            <person name="Spicher C."/>
            <person name="Haas R."/>
        </authorList>
    </citation>
    <scope>NUCLEOTIDE SEQUENCE</scope>
    <source>
        <strain evidence="1">166</strain>
    </source>
</reference>
<protein>
    <recommendedName>
        <fullName evidence="2">PZ2b protein</fullName>
    </recommendedName>
</protein>
<dbReference type="AlphaFoldDB" id="A0A060CQA9"/>
<evidence type="ECO:0000313" key="1">
    <source>
        <dbReference type="EMBL" id="AIA98751.1"/>
    </source>
</evidence>
<proteinExistence type="predicted"/>
<dbReference type="EMBL" id="KF861855">
    <property type="protein sequence ID" value="AIA98751.1"/>
    <property type="molecule type" value="Genomic_DNA"/>
</dbReference>
<evidence type="ECO:0008006" key="2">
    <source>
        <dbReference type="Google" id="ProtNLM"/>
    </source>
</evidence>
<organism evidence="1">
    <name type="scientific">Helicobacter pylori</name>
    <name type="common">Campylobacter pylori</name>
    <dbReference type="NCBI Taxonomy" id="210"/>
    <lineage>
        <taxon>Bacteria</taxon>
        <taxon>Pseudomonadati</taxon>
        <taxon>Campylobacterota</taxon>
        <taxon>Epsilonproteobacteria</taxon>
        <taxon>Campylobacterales</taxon>
        <taxon>Helicobacteraceae</taxon>
        <taxon>Helicobacter</taxon>
    </lineage>
</organism>